<name>A0A8H6SUB5_MYCCL</name>
<dbReference type="EMBL" id="JACAZE010000010">
    <property type="protein sequence ID" value="KAF7305393.1"/>
    <property type="molecule type" value="Genomic_DNA"/>
</dbReference>
<dbReference type="AlphaFoldDB" id="A0A8H6SUB5"/>
<reference evidence="1" key="1">
    <citation type="submission" date="2020-05" db="EMBL/GenBank/DDBJ databases">
        <title>Mycena genomes resolve the evolution of fungal bioluminescence.</title>
        <authorList>
            <person name="Tsai I.J."/>
        </authorList>
    </citation>
    <scope>NUCLEOTIDE SEQUENCE</scope>
    <source>
        <strain evidence="1">110903Hualien_Pintung</strain>
    </source>
</reference>
<proteinExistence type="predicted"/>
<comment type="caution">
    <text evidence="1">The sequence shown here is derived from an EMBL/GenBank/DDBJ whole genome shotgun (WGS) entry which is preliminary data.</text>
</comment>
<evidence type="ECO:0000313" key="1">
    <source>
        <dbReference type="EMBL" id="KAF7305393.1"/>
    </source>
</evidence>
<gene>
    <name evidence="1" type="ORF">HMN09_00791600</name>
</gene>
<organism evidence="1 2">
    <name type="scientific">Mycena chlorophos</name>
    <name type="common">Agaric fungus</name>
    <name type="synonym">Agaricus chlorophos</name>
    <dbReference type="NCBI Taxonomy" id="658473"/>
    <lineage>
        <taxon>Eukaryota</taxon>
        <taxon>Fungi</taxon>
        <taxon>Dikarya</taxon>
        <taxon>Basidiomycota</taxon>
        <taxon>Agaricomycotina</taxon>
        <taxon>Agaricomycetes</taxon>
        <taxon>Agaricomycetidae</taxon>
        <taxon>Agaricales</taxon>
        <taxon>Marasmiineae</taxon>
        <taxon>Mycenaceae</taxon>
        <taxon>Mycena</taxon>
    </lineage>
</organism>
<dbReference type="Proteomes" id="UP000613580">
    <property type="component" value="Unassembled WGS sequence"/>
</dbReference>
<accession>A0A8H6SUB5</accession>
<keyword evidence="2" id="KW-1185">Reference proteome</keyword>
<evidence type="ECO:0000313" key="2">
    <source>
        <dbReference type="Proteomes" id="UP000613580"/>
    </source>
</evidence>
<protein>
    <submittedName>
        <fullName evidence="1">Uncharacterized protein</fullName>
    </submittedName>
</protein>
<sequence length="136" mass="14748">MTLPLQYRLVSSGTRFSLLERGANPNPCFLQVISSVQSPVLIAQQNVLRPRSPVLRTTSATLSYTTGSLAAQTITSNVRRWSYISIVRPSTPKSGMIWYAGPRAFGEFSWTLTINGDVPCVFSGGSFSSSSSVLIV</sequence>